<proteinExistence type="predicted"/>
<dbReference type="Proteomes" id="UP000838756">
    <property type="component" value="Unassembled WGS sequence"/>
</dbReference>
<reference evidence="1" key="1">
    <citation type="submission" date="2022-03" db="EMBL/GenBank/DDBJ databases">
        <authorList>
            <person name="Lindestad O."/>
        </authorList>
    </citation>
    <scope>NUCLEOTIDE SEQUENCE</scope>
</reference>
<dbReference type="AlphaFoldDB" id="A0A8S4RFS9"/>
<accession>A0A8S4RFS9</accession>
<dbReference type="OrthoDB" id="7447276at2759"/>
<sequence length="121" mass="13789">MVYRTPPIRGGFGGSPLSELDLPNWIVCPRLVIVGNSALVYNFECRVPYYWVERDMSVIHNCRLAHVHTKAHLLRNSAEVIQHRIKISQSLCHYEKIVAKRKLSDVLAVDVDAKPVSIQKL</sequence>
<evidence type="ECO:0000313" key="1">
    <source>
        <dbReference type="EMBL" id="CAH2234542.1"/>
    </source>
</evidence>
<evidence type="ECO:0000313" key="2">
    <source>
        <dbReference type="Proteomes" id="UP000838756"/>
    </source>
</evidence>
<keyword evidence="2" id="KW-1185">Reference proteome</keyword>
<dbReference type="EMBL" id="CAKXAJ010025064">
    <property type="protein sequence ID" value="CAH2234542.1"/>
    <property type="molecule type" value="Genomic_DNA"/>
</dbReference>
<name>A0A8S4RFS9_9NEOP</name>
<protein>
    <submittedName>
        <fullName evidence="1">Jg1682 protein</fullName>
    </submittedName>
</protein>
<comment type="caution">
    <text evidence="1">The sequence shown here is derived from an EMBL/GenBank/DDBJ whole genome shotgun (WGS) entry which is preliminary data.</text>
</comment>
<organism evidence="1 2">
    <name type="scientific">Pararge aegeria aegeria</name>
    <dbReference type="NCBI Taxonomy" id="348720"/>
    <lineage>
        <taxon>Eukaryota</taxon>
        <taxon>Metazoa</taxon>
        <taxon>Ecdysozoa</taxon>
        <taxon>Arthropoda</taxon>
        <taxon>Hexapoda</taxon>
        <taxon>Insecta</taxon>
        <taxon>Pterygota</taxon>
        <taxon>Neoptera</taxon>
        <taxon>Endopterygota</taxon>
        <taxon>Lepidoptera</taxon>
        <taxon>Glossata</taxon>
        <taxon>Ditrysia</taxon>
        <taxon>Papilionoidea</taxon>
        <taxon>Nymphalidae</taxon>
        <taxon>Satyrinae</taxon>
        <taxon>Satyrini</taxon>
        <taxon>Parargina</taxon>
        <taxon>Pararge</taxon>
    </lineage>
</organism>
<gene>
    <name evidence="1" type="primary">jg1682</name>
    <name evidence="1" type="ORF">PAEG_LOCUS12364</name>
</gene>